<evidence type="ECO:0000256" key="1">
    <source>
        <dbReference type="SAM" id="MobiDB-lite"/>
    </source>
</evidence>
<dbReference type="AlphaFoldDB" id="A0A1M5TYH8"/>
<sequence length="247" mass="26050">MAAAFRDVEAATLTLDGSPPITRTTFPTCRAHYPGGSSGCACRLLPRSYSLPQMAGGSASALSLSRPAQASLTLRPAGLLNRLKAAFVTRLQPCRLPGRTARQLPDQSTTLWVESSSTSDPRLRGALPKTDVDGCKMWTPLPHSHLRNRAGLQWPGPGRPLGLGQSDRRLFGLFGSTKSCLKMKSPLGKTIVGGIFRTSLIGVDFVSAVCAKAIDGPAKAQATISIIALFIVPILVQTIEASCPSTG</sequence>
<protein>
    <submittedName>
        <fullName evidence="2">Uncharacterized protein</fullName>
    </submittedName>
</protein>
<evidence type="ECO:0000313" key="3">
    <source>
        <dbReference type="Proteomes" id="UP000190675"/>
    </source>
</evidence>
<dbReference type="EMBL" id="LT670818">
    <property type="protein sequence ID" value="SHH55837.1"/>
    <property type="molecule type" value="Genomic_DNA"/>
</dbReference>
<feature type="region of interest" description="Disordered" evidence="1">
    <location>
        <begin position="107"/>
        <end position="126"/>
    </location>
</feature>
<evidence type="ECO:0000313" key="2">
    <source>
        <dbReference type="EMBL" id="SHH55837.1"/>
    </source>
</evidence>
<reference evidence="2 3" key="1">
    <citation type="submission" date="2016-11" db="EMBL/GenBank/DDBJ databases">
        <authorList>
            <person name="Jaros S."/>
            <person name="Januszkiewicz K."/>
            <person name="Wedrychowicz H."/>
        </authorList>
    </citation>
    <scope>NUCLEOTIDE SEQUENCE [LARGE SCALE GENOMIC DNA]</scope>
    <source>
        <strain evidence="2 3">GAS242</strain>
    </source>
</reference>
<organism evidence="2 3">
    <name type="scientific">Bradyrhizobium erythrophlei</name>
    <dbReference type="NCBI Taxonomy" id="1437360"/>
    <lineage>
        <taxon>Bacteria</taxon>
        <taxon>Pseudomonadati</taxon>
        <taxon>Pseudomonadota</taxon>
        <taxon>Alphaproteobacteria</taxon>
        <taxon>Hyphomicrobiales</taxon>
        <taxon>Nitrobacteraceae</taxon>
        <taxon>Bradyrhizobium</taxon>
    </lineage>
</organism>
<dbReference type="Proteomes" id="UP000190675">
    <property type="component" value="Chromosome I"/>
</dbReference>
<feature type="compositionally biased region" description="Polar residues" evidence="1">
    <location>
        <begin position="107"/>
        <end position="120"/>
    </location>
</feature>
<proteinExistence type="predicted"/>
<gene>
    <name evidence="2" type="ORF">SAMN05444169_8064</name>
</gene>
<name>A0A1M5TYH8_9BRAD</name>
<accession>A0A1M5TYH8</accession>